<evidence type="ECO:0000313" key="4">
    <source>
        <dbReference type="EMBL" id="NMM44320.1"/>
    </source>
</evidence>
<dbReference type="InterPro" id="IPR036388">
    <property type="entry name" value="WH-like_DNA-bd_sf"/>
</dbReference>
<feature type="compositionally biased region" description="Basic and acidic residues" evidence="1">
    <location>
        <begin position="8"/>
        <end position="22"/>
    </location>
</feature>
<protein>
    <submittedName>
        <fullName evidence="4">Phenylacetic acid degradation operon negative regulatory protein PaaX</fullName>
    </submittedName>
</protein>
<dbReference type="Pfam" id="PF08223">
    <property type="entry name" value="PaaX_C"/>
    <property type="match status" value="1"/>
</dbReference>
<dbReference type="SUPFAM" id="SSF46785">
    <property type="entry name" value="Winged helix' DNA-binding domain"/>
    <property type="match status" value="1"/>
</dbReference>
<comment type="caution">
    <text evidence="4">The sequence shown here is derived from an EMBL/GenBank/DDBJ whole genome shotgun (WGS) entry which is preliminary data.</text>
</comment>
<dbReference type="AlphaFoldDB" id="A0A7Y0DZ89"/>
<sequence length="312" mass="34309">MTGETNEGYERRVTLSDPHDTAAPDCGSRSAEIDRPRAKSLIVTVYGDAILPHGGSCWLGELIELVRPLGLNERVTRTAVFRLVQDGILESERHGRRSRYTLTRVGRRQFDSAQAKIYASEAPFRDGRWTLILLPDGVSASERDALARDLGWEGYARLGPNLLGAARGDAIAPAKAVLSEHDLADACTIFSASTETDSALGGLAALAWPLDEIAADYNLFLDRFEDRGPPPRTDEDAFVRRVLLIHGYRRALLRDPALPDALLPPDWPGYRARNLARTLYRALLSASERHLTQVLGAESKPGDLAARFPETT</sequence>
<dbReference type="GO" id="GO:0006351">
    <property type="term" value="P:DNA-templated transcription"/>
    <property type="evidence" value="ECO:0007669"/>
    <property type="project" value="InterPro"/>
</dbReference>
<evidence type="ECO:0000259" key="2">
    <source>
        <dbReference type="Pfam" id="PF07848"/>
    </source>
</evidence>
<evidence type="ECO:0000259" key="3">
    <source>
        <dbReference type="Pfam" id="PF08223"/>
    </source>
</evidence>
<dbReference type="InterPro" id="IPR012906">
    <property type="entry name" value="PaaX-like_N"/>
</dbReference>
<reference evidence="4 5" key="1">
    <citation type="submission" date="2020-04" db="EMBL/GenBank/DDBJ databases">
        <title>Rhodospirillaceae bacterium KN72 isolated from deep sea.</title>
        <authorList>
            <person name="Zhang D.-C."/>
        </authorList>
    </citation>
    <scope>NUCLEOTIDE SEQUENCE [LARGE SCALE GENOMIC DNA]</scope>
    <source>
        <strain evidence="4 5">KN72</strain>
    </source>
</reference>
<dbReference type="InterPro" id="IPR013225">
    <property type="entry name" value="PaaX_C"/>
</dbReference>
<organism evidence="4 5">
    <name type="scientific">Pacificispira spongiicola</name>
    <dbReference type="NCBI Taxonomy" id="2729598"/>
    <lineage>
        <taxon>Bacteria</taxon>
        <taxon>Pseudomonadati</taxon>
        <taxon>Pseudomonadota</taxon>
        <taxon>Alphaproteobacteria</taxon>
        <taxon>Rhodospirillales</taxon>
        <taxon>Rhodospirillaceae</taxon>
        <taxon>Pacificispira</taxon>
    </lineage>
</organism>
<dbReference type="Pfam" id="PF07848">
    <property type="entry name" value="PaaX"/>
    <property type="match status" value="1"/>
</dbReference>
<dbReference type="InterPro" id="IPR011965">
    <property type="entry name" value="PaaX_trns_reg"/>
</dbReference>
<feature type="domain" description="Transcriptional repressor PaaX-like C-terminal" evidence="3">
    <location>
        <begin position="208"/>
        <end position="292"/>
    </location>
</feature>
<dbReference type="Gene3D" id="1.20.58.1460">
    <property type="match status" value="1"/>
</dbReference>
<accession>A0A7Y0DZ89</accession>
<dbReference type="InterPro" id="IPR036390">
    <property type="entry name" value="WH_DNA-bd_sf"/>
</dbReference>
<gene>
    <name evidence="4" type="ORF">HH303_07510</name>
</gene>
<dbReference type="Gene3D" id="1.10.10.10">
    <property type="entry name" value="Winged helix-like DNA-binding domain superfamily/Winged helix DNA-binding domain"/>
    <property type="match status" value="1"/>
</dbReference>
<keyword evidence="5" id="KW-1185">Reference proteome</keyword>
<dbReference type="RefSeq" id="WP_169624610.1">
    <property type="nucleotide sequence ID" value="NZ_JABBNT010000002.1"/>
</dbReference>
<evidence type="ECO:0000256" key="1">
    <source>
        <dbReference type="SAM" id="MobiDB-lite"/>
    </source>
</evidence>
<feature type="region of interest" description="Disordered" evidence="1">
    <location>
        <begin position="1"/>
        <end position="31"/>
    </location>
</feature>
<name>A0A7Y0DZ89_9PROT</name>
<dbReference type="PANTHER" id="PTHR30319:SF1">
    <property type="entry name" value="TRANSCRIPTIONAL REPRESSOR PAAX"/>
    <property type="match status" value="1"/>
</dbReference>
<proteinExistence type="predicted"/>
<feature type="domain" description="Transcriptional repressor PaaX-like N-terminal" evidence="2">
    <location>
        <begin position="37"/>
        <end position="103"/>
    </location>
</feature>
<dbReference type="Proteomes" id="UP000539372">
    <property type="component" value="Unassembled WGS sequence"/>
</dbReference>
<dbReference type="EMBL" id="JABBNT010000002">
    <property type="protein sequence ID" value="NMM44320.1"/>
    <property type="molecule type" value="Genomic_DNA"/>
</dbReference>
<dbReference type="PANTHER" id="PTHR30319">
    <property type="entry name" value="PHENYLACETIC ACID REGULATOR-RELATED TRANSCRIPTIONAL REPRESSOR"/>
    <property type="match status" value="1"/>
</dbReference>
<evidence type="ECO:0000313" key="5">
    <source>
        <dbReference type="Proteomes" id="UP000539372"/>
    </source>
</evidence>
<dbReference type="PIRSF" id="PIRSF020623">
    <property type="entry name" value="PaaX"/>
    <property type="match status" value="1"/>
</dbReference>